<feature type="transmembrane region" description="Helical" evidence="27">
    <location>
        <begin position="437"/>
        <end position="457"/>
    </location>
</feature>
<keyword evidence="6" id="KW-1003">Cell membrane</keyword>
<evidence type="ECO:0000256" key="7">
    <source>
        <dbReference type="ARBA" id="ARBA00022692"/>
    </source>
</evidence>
<evidence type="ECO:0000256" key="18">
    <source>
        <dbReference type="ARBA" id="ARBA00051403"/>
    </source>
</evidence>
<dbReference type="PANTHER" id="PTHR11662:SF399">
    <property type="entry name" value="FI19708P1-RELATED"/>
    <property type="match status" value="1"/>
</dbReference>
<accession>A0A0N5ASN4</accession>
<dbReference type="PROSITE" id="PS50850">
    <property type="entry name" value="MFS"/>
    <property type="match status" value="1"/>
</dbReference>
<comment type="catalytic activity">
    <reaction evidence="16">
        <text>L-aspartate(out) = L-aspartate(in)</text>
        <dbReference type="Rhea" id="RHEA:66332"/>
        <dbReference type="ChEBI" id="CHEBI:29991"/>
    </reaction>
    <physiologicalReaction direction="left-to-right" evidence="16">
        <dbReference type="Rhea" id="RHEA:66333"/>
    </physiologicalReaction>
</comment>
<evidence type="ECO:0000256" key="21">
    <source>
        <dbReference type="ARBA" id="ARBA00056891"/>
    </source>
</evidence>
<keyword evidence="11 27" id="KW-0472">Membrane</keyword>
<evidence type="ECO:0000256" key="2">
    <source>
        <dbReference type="ARBA" id="ARBA00004554"/>
    </source>
</evidence>
<dbReference type="WBParaSite" id="SMUV_0000781001-mRNA-1">
    <property type="protein sequence ID" value="SMUV_0000781001-mRNA-1"/>
    <property type="gene ID" value="SMUV_0000781001"/>
</dbReference>
<comment type="catalytic activity">
    <reaction evidence="18">
        <text>N-acetyl-L-aspartyl-L-glutamate(out) = N-acetyl-L-aspartyl-L-glutamate(in)</text>
        <dbReference type="Rhea" id="RHEA:72599"/>
        <dbReference type="ChEBI" id="CHEBI:76931"/>
    </reaction>
    <physiologicalReaction direction="left-to-right" evidence="18">
        <dbReference type="Rhea" id="RHEA:72600"/>
    </physiologicalReaction>
</comment>
<comment type="catalytic activity">
    <reaction evidence="20">
        <text>D-glucuronate(out) + H(+)(out) = D-glucuronate(in) + H(+)(in)</text>
        <dbReference type="Rhea" id="RHEA:72591"/>
        <dbReference type="ChEBI" id="CHEBI:15378"/>
        <dbReference type="ChEBI" id="CHEBI:58720"/>
    </reaction>
    <physiologicalReaction direction="left-to-right" evidence="20">
        <dbReference type="Rhea" id="RHEA:72592"/>
    </physiologicalReaction>
</comment>
<keyword evidence="29" id="KW-1185">Reference proteome</keyword>
<evidence type="ECO:0000256" key="5">
    <source>
        <dbReference type="ARBA" id="ARBA00022448"/>
    </source>
</evidence>
<evidence type="ECO:0000256" key="11">
    <source>
        <dbReference type="ARBA" id="ARBA00023136"/>
    </source>
</evidence>
<dbReference type="STRING" id="451379.A0A0N5ASN4"/>
<dbReference type="GO" id="GO:0005765">
    <property type="term" value="C:lysosomal membrane"/>
    <property type="evidence" value="ECO:0007669"/>
    <property type="project" value="UniProtKB-SubCell"/>
</dbReference>
<name>A0A0N5ASN4_9BILA</name>
<evidence type="ECO:0000256" key="9">
    <source>
        <dbReference type="ARBA" id="ARBA00022989"/>
    </source>
</evidence>
<comment type="catalytic activity">
    <reaction evidence="15">
        <text>2 nitrate(out) + H(+)(out) = 2 nitrate(in) + H(+)(in)</text>
        <dbReference type="Rhea" id="RHEA:71539"/>
        <dbReference type="ChEBI" id="CHEBI:15378"/>
        <dbReference type="ChEBI" id="CHEBI:17632"/>
    </reaction>
    <physiologicalReaction direction="left-to-right" evidence="15">
        <dbReference type="Rhea" id="RHEA:71540"/>
    </physiologicalReaction>
</comment>
<evidence type="ECO:0000256" key="14">
    <source>
        <dbReference type="ARBA" id="ARBA00023329"/>
    </source>
</evidence>
<feature type="transmembrane region" description="Helical" evidence="27">
    <location>
        <begin position="7"/>
        <end position="28"/>
    </location>
</feature>
<dbReference type="CDD" id="cd17318">
    <property type="entry name" value="MFS_SLC17"/>
    <property type="match status" value="1"/>
</dbReference>
<evidence type="ECO:0000256" key="22">
    <source>
        <dbReference type="ARBA" id="ARBA00069713"/>
    </source>
</evidence>
<evidence type="ECO:0000256" key="13">
    <source>
        <dbReference type="ARBA" id="ARBA00023228"/>
    </source>
</evidence>
<evidence type="ECO:0000256" key="6">
    <source>
        <dbReference type="ARBA" id="ARBA00022475"/>
    </source>
</evidence>
<proteinExistence type="predicted"/>
<evidence type="ECO:0000313" key="29">
    <source>
        <dbReference type="Proteomes" id="UP000046393"/>
    </source>
</evidence>
<evidence type="ECO:0000259" key="28">
    <source>
        <dbReference type="PROSITE" id="PS50850"/>
    </source>
</evidence>
<feature type="region of interest" description="Disordered" evidence="26">
    <location>
        <begin position="466"/>
        <end position="498"/>
    </location>
</feature>
<dbReference type="InterPro" id="IPR011701">
    <property type="entry name" value="MFS"/>
</dbReference>
<dbReference type="GO" id="GO:0030672">
    <property type="term" value="C:synaptic vesicle membrane"/>
    <property type="evidence" value="ECO:0007669"/>
    <property type="project" value="UniProtKB-SubCell"/>
</dbReference>
<keyword evidence="5" id="KW-0813">Transport</keyword>
<evidence type="ECO:0000256" key="17">
    <source>
        <dbReference type="ARBA" id="ARBA00050625"/>
    </source>
</evidence>
<keyword evidence="10" id="KW-0770">Synapse</keyword>
<feature type="region of interest" description="Disordered" evidence="26">
    <location>
        <begin position="52"/>
        <end position="72"/>
    </location>
</feature>
<evidence type="ECO:0000256" key="23">
    <source>
        <dbReference type="ARBA" id="ARBA00080244"/>
    </source>
</evidence>
<feature type="domain" description="Major facilitator superfamily (MFS) profile" evidence="28">
    <location>
        <begin position="12"/>
        <end position="461"/>
    </location>
</feature>
<dbReference type="Pfam" id="PF07690">
    <property type="entry name" value="MFS_1"/>
    <property type="match status" value="1"/>
</dbReference>
<protein>
    <recommendedName>
        <fullName evidence="22">Sialin</fullName>
    </recommendedName>
    <alternativeName>
        <fullName evidence="25">H(+)/nitrate cotransporter</fullName>
    </alternativeName>
    <alternativeName>
        <fullName evidence="23">H(+)/sialic acid cotransporter</fullName>
    </alternativeName>
    <alternativeName>
        <fullName evidence="24">Vesicular excitatory amino acid transporter</fullName>
    </alternativeName>
</protein>
<dbReference type="FunFam" id="1.20.1250.20:FF:000067">
    <property type="entry name" value="sialin isoform X2"/>
    <property type="match status" value="1"/>
</dbReference>
<evidence type="ECO:0000256" key="27">
    <source>
        <dbReference type="SAM" id="Phobius"/>
    </source>
</evidence>
<organism evidence="29 30">
    <name type="scientific">Syphacia muris</name>
    <dbReference type="NCBI Taxonomy" id="451379"/>
    <lineage>
        <taxon>Eukaryota</taxon>
        <taxon>Metazoa</taxon>
        <taxon>Ecdysozoa</taxon>
        <taxon>Nematoda</taxon>
        <taxon>Chromadorea</taxon>
        <taxon>Rhabditida</taxon>
        <taxon>Spirurina</taxon>
        <taxon>Oxyuridomorpha</taxon>
        <taxon>Oxyuroidea</taxon>
        <taxon>Oxyuridae</taxon>
        <taxon>Syphacia</taxon>
    </lineage>
</organism>
<keyword evidence="14" id="KW-0968">Cytoplasmic vesicle</keyword>
<dbReference type="GO" id="GO:0006820">
    <property type="term" value="P:monoatomic anion transport"/>
    <property type="evidence" value="ECO:0007669"/>
    <property type="project" value="TreeGrafter"/>
</dbReference>
<dbReference type="Gene3D" id="1.20.1250.20">
    <property type="entry name" value="MFS general substrate transporter like domains"/>
    <property type="match status" value="2"/>
</dbReference>
<evidence type="ECO:0000256" key="16">
    <source>
        <dbReference type="ARBA" id="ARBA00050554"/>
    </source>
</evidence>
<sequence length="498" mass="54449">MKEQGSGLFLSTRLAVALVGFFGCVTIYSLRSDLNFAIVCMVNDTAINAENGDDEKKSECSNDVTEKDDEDEVEGDLMWSKRQQGYVISSFYWGYIFTQVLGGELSTRFGARIVIGLAVLLSAVATLFCPVAAYANVYVFLCLRVIIGLVQGVIYPAFHTLWSKWAPPLERGLLVSICYAGNQIGVTISMPISAALCKYGFDGGWPSVYYFFGTLGILWSILWFFYVSDSPETHKFIGNSETNYIHSKLGTRQHHSTRKVPWMAMLKSKAFWGLWFGHFAADWGAYMMMSSLPTFLNDVLDLDLNSMGAIAAAPYIAYFLVINIAGYMTDLVRSMNLLSTTTTRKAAMIIAMGGEAGFLVATGYCGCSDKNLIIVFITLGVGLSGFAYAGYVVNYLDIAGELAGPLVGIGNSLTCVAGIAGPIVVGWITGSVTEWRIVFWITGIILVCGTAVFVVFAKGELEPWARNDDDDKQVADSSSEKANFDEKNSYSTELYTKA</sequence>
<keyword evidence="13" id="KW-0458">Lysosome</keyword>
<dbReference type="GO" id="GO:0046942">
    <property type="term" value="P:carboxylic acid transport"/>
    <property type="evidence" value="ECO:0007669"/>
    <property type="project" value="UniProtKB-ARBA"/>
</dbReference>
<dbReference type="InterPro" id="IPR050382">
    <property type="entry name" value="MFS_Na/Anion_cotransporter"/>
</dbReference>
<evidence type="ECO:0000256" key="24">
    <source>
        <dbReference type="ARBA" id="ARBA00081195"/>
    </source>
</evidence>
<evidence type="ECO:0000256" key="25">
    <source>
        <dbReference type="ARBA" id="ARBA00081925"/>
    </source>
</evidence>
<evidence type="ECO:0000256" key="4">
    <source>
        <dbReference type="ARBA" id="ARBA00004656"/>
    </source>
</evidence>
<feature type="transmembrane region" description="Helical" evidence="27">
    <location>
        <begin position="141"/>
        <end position="161"/>
    </location>
</feature>
<dbReference type="InterPro" id="IPR036259">
    <property type="entry name" value="MFS_trans_sf"/>
</dbReference>
<evidence type="ECO:0000313" key="30">
    <source>
        <dbReference type="WBParaSite" id="SMUV_0000781001-mRNA-1"/>
    </source>
</evidence>
<evidence type="ECO:0000256" key="26">
    <source>
        <dbReference type="SAM" id="MobiDB-lite"/>
    </source>
</evidence>
<feature type="transmembrane region" description="Helical" evidence="27">
    <location>
        <begin position="405"/>
        <end position="425"/>
    </location>
</feature>
<dbReference type="SUPFAM" id="SSF103473">
    <property type="entry name" value="MFS general substrate transporter"/>
    <property type="match status" value="1"/>
</dbReference>
<comment type="subcellular location">
    <subcellularLocation>
        <location evidence="2">Basolateral cell membrane</location>
        <topology evidence="2">Multi-pass membrane protein</topology>
    </subcellularLocation>
    <subcellularLocation>
        <location evidence="3">Cytoplasmic vesicle</location>
        <location evidence="3">Secretory vesicle membrane</location>
        <topology evidence="3">Multi-pass membrane protein</topology>
    </subcellularLocation>
    <subcellularLocation>
        <location evidence="1">Cytoplasmic vesicle</location>
        <location evidence="1">Secretory vesicle</location>
        <location evidence="1">Synaptic vesicle membrane</location>
    </subcellularLocation>
    <subcellularLocation>
        <location evidence="4">Lysosome membrane</location>
    </subcellularLocation>
</comment>
<comment type="function">
    <text evidence="21">Receptor for CM101, a polysaccharide produced by group B Streptococcus with antipathoangiogenic properties.</text>
</comment>
<feature type="compositionally biased region" description="Polar residues" evidence="26">
    <location>
        <begin position="489"/>
        <end position="498"/>
    </location>
</feature>
<evidence type="ECO:0000256" key="10">
    <source>
        <dbReference type="ARBA" id="ARBA00023018"/>
    </source>
</evidence>
<comment type="catalytic activity">
    <reaction evidence="17">
        <text>N-acetylneuraminate(in) + H(+)(in) = N-acetylneuraminate(out) + H(+)(out)</text>
        <dbReference type="Rhea" id="RHEA:28987"/>
        <dbReference type="ChEBI" id="CHEBI:15378"/>
        <dbReference type="ChEBI" id="CHEBI:35418"/>
    </reaction>
    <physiologicalReaction direction="right-to-left" evidence="17">
        <dbReference type="Rhea" id="RHEA:28989"/>
    </physiologicalReaction>
</comment>
<evidence type="ECO:0000256" key="8">
    <source>
        <dbReference type="ARBA" id="ARBA00022847"/>
    </source>
</evidence>
<dbReference type="GO" id="GO:0015293">
    <property type="term" value="F:symporter activity"/>
    <property type="evidence" value="ECO:0007669"/>
    <property type="project" value="UniProtKB-KW"/>
</dbReference>
<feature type="transmembrane region" description="Helical" evidence="27">
    <location>
        <begin position="346"/>
        <end position="366"/>
    </location>
</feature>
<feature type="transmembrane region" description="Helical" evidence="27">
    <location>
        <begin position="208"/>
        <end position="227"/>
    </location>
</feature>
<feature type="transmembrane region" description="Helical" evidence="27">
    <location>
        <begin position="84"/>
        <end position="101"/>
    </location>
</feature>
<evidence type="ECO:0000256" key="19">
    <source>
        <dbReference type="ARBA" id="ARBA00051447"/>
    </source>
</evidence>
<evidence type="ECO:0000256" key="1">
    <source>
        <dbReference type="ARBA" id="ARBA00004432"/>
    </source>
</evidence>
<feature type="compositionally biased region" description="Basic and acidic residues" evidence="26">
    <location>
        <begin position="466"/>
        <end position="488"/>
    </location>
</feature>
<dbReference type="FunFam" id="1.20.1250.20:FF:000003">
    <property type="entry name" value="Solute carrier family 17 member 3"/>
    <property type="match status" value="1"/>
</dbReference>
<dbReference type="GO" id="GO:0016323">
    <property type="term" value="C:basolateral plasma membrane"/>
    <property type="evidence" value="ECO:0007669"/>
    <property type="project" value="UniProtKB-SubCell"/>
</dbReference>
<dbReference type="AlphaFoldDB" id="A0A0N5ASN4"/>
<feature type="transmembrane region" description="Helical" evidence="27">
    <location>
        <begin position="372"/>
        <end position="393"/>
    </location>
</feature>
<feature type="transmembrane region" description="Helical" evidence="27">
    <location>
        <begin position="113"/>
        <end position="135"/>
    </location>
</feature>
<evidence type="ECO:0000256" key="12">
    <source>
        <dbReference type="ARBA" id="ARBA00023180"/>
    </source>
</evidence>
<evidence type="ECO:0000256" key="20">
    <source>
        <dbReference type="ARBA" id="ARBA00051612"/>
    </source>
</evidence>
<dbReference type="PROSITE" id="PS51257">
    <property type="entry name" value="PROKAR_LIPOPROTEIN"/>
    <property type="match status" value="1"/>
</dbReference>
<evidence type="ECO:0000256" key="15">
    <source>
        <dbReference type="ARBA" id="ARBA00050101"/>
    </source>
</evidence>
<keyword evidence="7 27" id="KW-0812">Transmembrane</keyword>
<keyword evidence="9 27" id="KW-1133">Transmembrane helix</keyword>
<feature type="transmembrane region" description="Helical" evidence="27">
    <location>
        <begin position="270"/>
        <end position="289"/>
    </location>
</feature>
<dbReference type="InterPro" id="IPR020846">
    <property type="entry name" value="MFS_dom"/>
</dbReference>
<reference evidence="30" key="1">
    <citation type="submission" date="2017-02" db="UniProtKB">
        <authorList>
            <consortium name="WormBaseParasite"/>
        </authorList>
    </citation>
    <scope>IDENTIFICATION</scope>
</reference>
<feature type="transmembrane region" description="Helical" evidence="27">
    <location>
        <begin position="309"/>
        <end position="326"/>
    </location>
</feature>
<keyword evidence="8" id="KW-0769">Symport</keyword>
<keyword evidence="12" id="KW-0325">Glycoprotein</keyword>
<dbReference type="Proteomes" id="UP000046393">
    <property type="component" value="Unplaced"/>
</dbReference>
<evidence type="ECO:0000256" key="3">
    <source>
        <dbReference type="ARBA" id="ARBA00004638"/>
    </source>
</evidence>
<dbReference type="PANTHER" id="PTHR11662">
    <property type="entry name" value="SOLUTE CARRIER FAMILY 17"/>
    <property type="match status" value="1"/>
</dbReference>
<comment type="catalytic activity">
    <reaction evidence="19">
        <text>L-glutamate(out) = L-glutamate(in)</text>
        <dbReference type="Rhea" id="RHEA:66336"/>
        <dbReference type="ChEBI" id="CHEBI:29985"/>
    </reaction>
    <physiologicalReaction direction="left-to-right" evidence="19">
        <dbReference type="Rhea" id="RHEA:66337"/>
    </physiologicalReaction>
</comment>